<dbReference type="STRING" id="993689.GCA_002077135_00323"/>
<name>A0A4V3UTR5_9GAMM</name>
<protein>
    <submittedName>
        <fullName evidence="1">Uncharacterized protein</fullName>
    </submittedName>
</protein>
<accession>A0A4V3UTR5</accession>
<evidence type="ECO:0000313" key="1">
    <source>
        <dbReference type="EMBL" id="THD11651.1"/>
    </source>
</evidence>
<organism evidence="1 2">
    <name type="scientific">Metallibacterium scheffleri</name>
    <dbReference type="NCBI Taxonomy" id="993689"/>
    <lineage>
        <taxon>Bacteria</taxon>
        <taxon>Pseudomonadati</taxon>
        <taxon>Pseudomonadota</taxon>
        <taxon>Gammaproteobacteria</taxon>
        <taxon>Lysobacterales</taxon>
        <taxon>Rhodanobacteraceae</taxon>
        <taxon>Metallibacterium</taxon>
    </lineage>
</organism>
<proteinExistence type="predicted"/>
<gene>
    <name evidence="1" type="ORF">B1806_02645</name>
</gene>
<evidence type="ECO:0000313" key="2">
    <source>
        <dbReference type="Proteomes" id="UP000307749"/>
    </source>
</evidence>
<dbReference type="EMBL" id="MWQO01000008">
    <property type="protein sequence ID" value="THD11651.1"/>
    <property type="molecule type" value="Genomic_DNA"/>
</dbReference>
<sequence>MLFNFDPLEFLESAATAFRNARERRRLRREALLSFRTSLLREVITQLDLPFGSQDGTRSVEAATQVEQRKKSIALCADMVRWTDDDITRLCDAMVQTALESLRDAKTDDTRREVLCWMAPAANAKAPFSFEFCCRVGGFEPDAIRHFVGRNYRDLIKKFVGQEQSEERENANQLAMAI</sequence>
<reference evidence="1 2" key="1">
    <citation type="submission" date="2017-02" db="EMBL/GenBank/DDBJ databases">
        <title>Whole genome sequencing of Metallibacterium scheffleri DSM 24874 (T).</title>
        <authorList>
            <person name="Kumar S."/>
            <person name="Patil P."/>
            <person name="Patil P.B."/>
        </authorList>
    </citation>
    <scope>NUCLEOTIDE SEQUENCE [LARGE SCALE GENOMIC DNA]</scope>
    <source>
        <strain evidence="1 2">DSM 24874</strain>
    </source>
</reference>
<dbReference type="Proteomes" id="UP000307749">
    <property type="component" value="Unassembled WGS sequence"/>
</dbReference>
<keyword evidence="2" id="KW-1185">Reference proteome</keyword>
<comment type="caution">
    <text evidence="1">The sequence shown here is derived from an EMBL/GenBank/DDBJ whole genome shotgun (WGS) entry which is preliminary data.</text>
</comment>
<dbReference type="AlphaFoldDB" id="A0A4V3UTR5"/>